<name>A0A8H6TF42_9AGAR</name>
<reference evidence="4" key="1">
    <citation type="submission" date="2020-05" db="EMBL/GenBank/DDBJ databases">
        <title>Mycena genomes resolve the evolution of fungal bioluminescence.</title>
        <authorList>
            <person name="Tsai I.J."/>
        </authorList>
    </citation>
    <scope>NUCLEOTIDE SEQUENCE</scope>
    <source>
        <strain evidence="4">171206Taipei</strain>
    </source>
</reference>
<feature type="compositionally biased region" description="Polar residues" evidence="2">
    <location>
        <begin position="100"/>
        <end position="134"/>
    </location>
</feature>
<gene>
    <name evidence="4" type="ORF">MIND_00070400</name>
</gene>
<evidence type="ECO:0000256" key="1">
    <source>
        <dbReference type="PROSITE-ProRule" id="PRU00176"/>
    </source>
</evidence>
<dbReference type="InterPro" id="IPR035979">
    <property type="entry name" value="RBD_domain_sf"/>
</dbReference>
<keyword evidence="4" id="KW-0689">Ribosomal protein</keyword>
<dbReference type="RefSeq" id="XP_037225574.1">
    <property type="nucleotide sequence ID" value="XM_037357664.1"/>
</dbReference>
<evidence type="ECO:0000256" key="2">
    <source>
        <dbReference type="SAM" id="MobiDB-lite"/>
    </source>
</evidence>
<dbReference type="Proteomes" id="UP000636479">
    <property type="component" value="Unassembled WGS sequence"/>
</dbReference>
<keyword evidence="1" id="KW-0694">RNA-binding</keyword>
<feature type="domain" description="RRM" evidence="3">
    <location>
        <begin position="1"/>
        <end position="69"/>
    </location>
</feature>
<feature type="compositionally biased region" description="Basic and acidic residues" evidence="2">
    <location>
        <begin position="86"/>
        <end position="96"/>
    </location>
</feature>
<sequence>MVDLTTLVKAEKTTSSEFINLRRLFEGCGEIRAIHASGFVEFADARSAERAIALNINGVRVFQVASSSRLVEQYRKVNPSAFAESSRQHPADEKSRRAPASTNTIFRSLKTTQKPVSSHTPPQPSTPVASPSSVIAPKASQNRILIRLCGEIVTLDLTSLPSENPTTVIELLNATHDRGNWLIVAAYYRRTGNPKGAKEVMTAMLDALKELNIPENDLKPAFLLLSGCETDLAKIEKLKGDSKQASEHYSKGEKWLRKVYGENLPPFSQESNGVSALNNPVIRPPGPDYQKNGTRVAIFARPKCA</sequence>
<dbReference type="CDD" id="cd00590">
    <property type="entry name" value="RRM_SF"/>
    <property type="match status" value="1"/>
</dbReference>
<dbReference type="AlphaFoldDB" id="A0A8H6TF42"/>
<accession>A0A8H6TF42</accession>
<comment type="caution">
    <text evidence="4">The sequence shown here is derived from an EMBL/GenBank/DDBJ whole genome shotgun (WGS) entry which is preliminary data.</text>
</comment>
<evidence type="ECO:0000313" key="4">
    <source>
        <dbReference type="EMBL" id="KAF7315551.1"/>
    </source>
</evidence>
<feature type="region of interest" description="Disordered" evidence="2">
    <location>
        <begin position="81"/>
        <end position="134"/>
    </location>
</feature>
<evidence type="ECO:0000259" key="3">
    <source>
        <dbReference type="PROSITE" id="PS50102"/>
    </source>
</evidence>
<dbReference type="EMBL" id="JACAZF010000001">
    <property type="protein sequence ID" value="KAF7315551.1"/>
    <property type="molecule type" value="Genomic_DNA"/>
</dbReference>
<protein>
    <submittedName>
        <fullName evidence="4">40S ribosomal protein</fullName>
    </submittedName>
</protein>
<dbReference type="GO" id="GO:0003723">
    <property type="term" value="F:RNA binding"/>
    <property type="evidence" value="ECO:0007669"/>
    <property type="project" value="UniProtKB-UniRule"/>
</dbReference>
<dbReference type="PROSITE" id="PS50102">
    <property type="entry name" value="RRM"/>
    <property type="match status" value="1"/>
</dbReference>
<dbReference type="SUPFAM" id="SSF54928">
    <property type="entry name" value="RNA-binding domain, RBD"/>
    <property type="match status" value="1"/>
</dbReference>
<dbReference type="OrthoDB" id="2670565at2759"/>
<proteinExistence type="predicted"/>
<keyword evidence="4" id="KW-0687">Ribonucleoprotein</keyword>
<evidence type="ECO:0000313" key="5">
    <source>
        <dbReference type="Proteomes" id="UP000636479"/>
    </source>
</evidence>
<dbReference type="GeneID" id="59340180"/>
<keyword evidence="5" id="KW-1185">Reference proteome</keyword>
<organism evidence="4 5">
    <name type="scientific">Mycena indigotica</name>
    <dbReference type="NCBI Taxonomy" id="2126181"/>
    <lineage>
        <taxon>Eukaryota</taxon>
        <taxon>Fungi</taxon>
        <taxon>Dikarya</taxon>
        <taxon>Basidiomycota</taxon>
        <taxon>Agaricomycotina</taxon>
        <taxon>Agaricomycetes</taxon>
        <taxon>Agaricomycetidae</taxon>
        <taxon>Agaricales</taxon>
        <taxon>Marasmiineae</taxon>
        <taxon>Mycenaceae</taxon>
        <taxon>Mycena</taxon>
    </lineage>
</organism>
<dbReference type="GO" id="GO:0005840">
    <property type="term" value="C:ribosome"/>
    <property type="evidence" value="ECO:0007669"/>
    <property type="project" value="UniProtKB-KW"/>
</dbReference>
<dbReference type="InterPro" id="IPR000504">
    <property type="entry name" value="RRM_dom"/>
</dbReference>